<keyword evidence="2 10" id="KW-0813">Transport</keyword>
<evidence type="ECO:0000256" key="5">
    <source>
        <dbReference type="ARBA" id="ARBA00022792"/>
    </source>
</evidence>
<keyword evidence="6" id="KW-1133">Transmembrane helix</keyword>
<dbReference type="OrthoDB" id="269120at2759"/>
<reference evidence="12 13" key="1">
    <citation type="journal article" date="2010" name="Proc. Natl. Acad. Sci. U.S.A.">
        <title>Insights into evolution of multicellular fungi from the assembled chromosomes of the mushroom Coprinopsis cinerea (Coprinus cinereus).</title>
        <authorList>
            <person name="Stajich J.E."/>
            <person name="Wilke S.K."/>
            <person name="Ahren D."/>
            <person name="Au C.H."/>
            <person name="Birren B.W."/>
            <person name="Borodovsky M."/>
            <person name="Burns C."/>
            <person name="Canback B."/>
            <person name="Casselton L.A."/>
            <person name="Cheng C.K."/>
            <person name="Deng J."/>
            <person name="Dietrich F.S."/>
            <person name="Fargo D.C."/>
            <person name="Farman M.L."/>
            <person name="Gathman A.C."/>
            <person name="Goldberg J."/>
            <person name="Guigo R."/>
            <person name="Hoegger P.J."/>
            <person name="Hooker J.B."/>
            <person name="Huggins A."/>
            <person name="James T.Y."/>
            <person name="Kamada T."/>
            <person name="Kilaru S."/>
            <person name="Kodira C."/>
            <person name="Kues U."/>
            <person name="Kupfer D."/>
            <person name="Kwan H.S."/>
            <person name="Lomsadze A."/>
            <person name="Li W."/>
            <person name="Lilly W.W."/>
            <person name="Ma L.J."/>
            <person name="Mackey A.J."/>
            <person name="Manning G."/>
            <person name="Martin F."/>
            <person name="Muraguchi H."/>
            <person name="Natvig D.O."/>
            <person name="Palmerini H."/>
            <person name="Ramesh M.A."/>
            <person name="Rehmeyer C.J."/>
            <person name="Roe B.A."/>
            <person name="Shenoy N."/>
            <person name="Stanke M."/>
            <person name="Ter-Hovhannisyan V."/>
            <person name="Tunlid A."/>
            <person name="Velagapudi R."/>
            <person name="Vision T.J."/>
            <person name="Zeng Q."/>
            <person name="Zolan M.E."/>
            <person name="Pukkila P.J."/>
        </authorList>
    </citation>
    <scope>NUCLEOTIDE SEQUENCE [LARGE SCALE GENOMIC DNA]</scope>
    <source>
        <strain evidence="13">Okayama-7 / 130 / ATCC MYA-4618 / FGSC 9003</strain>
    </source>
</reference>
<keyword evidence="4" id="KW-0677">Repeat</keyword>
<evidence type="ECO:0000256" key="6">
    <source>
        <dbReference type="ARBA" id="ARBA00022989"/>
    </source>
</evidence>
<dbReference type="HOGENOM" id="CLU_015166_6_0_1"/>
<dbReference type="PANTHER" id="PTHR45829:SF4">
    <property type="entry name" value="MITOCHONDRIAL CARRIER PROTEIN RIM2"/>
    <property type="match status" value="1"/>
</dbReference>
<evidence type="ECO:0000256" key="7">
    <source>
        <dbReference type="ARBA" id="ARBA00023128"/>
    </source>
</evidence>
<dbReference type="GO" id="GO:0005743">
    <property type="term" value="C:mitochondrial inner membrane"/>
    <property type="evidence" value="ECO:0007669"/>
    <property type="project" value="UniProtKB-SubCell"/>
</dbReference>
<organism evidence="12 13">
    <name type="scientific">Coprinopsis cinerea (strain Okayama-7 / 130 / ATCC MYA-4618 / FGSC 9003)</name>
    <name type="common">Inky cap fungus</name>
    <name type="synonym">Hormographiella aspergillata</name>
    <dbReference type="NCBI Taxonomy" id="240176"/>
    <lineage>
        <taxon>Eukaryota</taxon>
        <taxon>Fungi</taxon>
        <taxon>Dikarya</taxon>
        <taxon>Basidiomycota</taxon>
        <taxon>Agaricomycotina</taxon>
        <taxon>Agaricomycetes</taxon>
        <taxon>Agaricomycetidae</taxon>
        <taxon>Agaricales</taxon>
        <taxon>Agaricineae</taxon>
        <taxon>Psathyrellaceae</taxon>
        <taxon>Coprinopsis</taxon>
    </lineage>
</organism>
<dbReference type="GO" id="GO:1990519">
    <property type="term" value="P:pyrimidine nucleotide import into mitochondrion"/>
    <property type="evidence" value="ECO:0007669"/>
    <property type="project" value="TreeGrafter"/>
</dbReference>
<evidence type="ECO:0000256" key="2">
    <source>
        <dbReference type="ARBA" id="ARBA00022448"/>
    </source>
</evidence>
<proteinExistence type="inferred from homology"/>
<dbReference type="Pfam" id="PF00153">
    <property type="entry name" value="Mito_carr"/>
    <property type="match status" value="3"/>
</dbReference>
<dbReference type="GeneID" id="6014238"/>
<comment type="caution">
    <text evidence="12">The sequence shown here is derived from an EMBL/GenBank/DDBJ whole genome shotgun (WGS) entry which is preliminary data.</text>
</comment>
<dbReference type="SUPFAM" id="SSF103506">
    <property type="entry name" value="Mitochondrial carrier"/>
    <property type="match status" value="1"/>
</dbReference>
<comment type="similarity">
    <text evidence="10">Belongs to the mitochondrial carrier (TC 2.A.29) family.</text>
</comment>
<keyword evidence="13" id="KW-1185">Reference proteome</keyword>
<dbReference type="InterPro" id="IPR049562">
    <property type="entry name" value="SLC25A33/36-like"/>
</dbReference>
<dbReference type="STRING" id="240176.A8NZG8"/>
<dbReference type="EMBL" id="AACS02000006">
    <property type="protein sequence ID" value="EAU84148.2"/>
    <property type="molecule type" value="Genomic_DNA"/>
</dbReference>
<evidence type="ECO:0000256" key="9">
    <source>
        <dbReference type="PROSITE-ProRule" id="PRU00282"/>
    </source>
</evidence>
<protein>
    <submittedName>
        <fullName evidence="12">Mitochondrial carrier protein RIM2</fullName>
    </submittedName>
</protein>
<dbReference type="VEuPathDB" id="FungiDB:CC1G_08689"/>
<dbReference type="Gene3D" id="1.50.40.10">
    <property type="entry name" value="Mitochondrial carrier domain"/>
    <property type="match status" value="2"/>
</dbReference>
<keyword evidence="5" id="KW-0999">Mitochondrion inner membrane</keyword>
<dbReference type="OMA" id="IACLIAY"/>
<feature type="repeat" description="Solcar" evidence="9">
    <location>
        <begin position="260"/>
        <end position="349"/>
    </location>
</feature>
<dbReference type="AlphaFoldDB" id="A8NZG8"/>
<evidence type="ECO:0000313" key="13">
    <source>
        <dbReference type="Proteomes" id="UP000001861"/>
    </source>
</evidence>
<evidence type="ECO:0000256" key="8">
    <source>
        <dbReference type="ARBA" id="ARBA00023136"/>
    </source>
</evidence>
<keyword evidence="7" id="KW-0496">Mitochondrion</keyword>
<feature type="compositionally biased region" description="Low complexity" evidence="11">
    <location>
        <begin position="53"/>
        <end position="68"/>
    </location>
</feature>
<evidence type="ECO:0000256" key="11">
    <source>
        <dbReference type="SAM" id="MobiDB-lite"/>
    </source>
</evidence>
<dbReference type="InterPro" id="IPR018108">
    <property type="entry name" value="MCP_transmembrane"/>
</dbReference>
<dbReference type="InParanoid" id="A8NZG8"/>
<dbReference type="RefSeq" id="XP_001837676.2">
    <property type="nucleotide sequence ID" value="XM_001837624.2"/>
</dbReference>
<evidence type="ECO:0000256" key="3">
    <source>
        <dbReference type="ARBA" id="ARBA00022692"/>
    </source>
</evidence>
<dbReference type="InterPro" id="IPR023395">
    <property type="entry name" value="MCP_dom_sf"/>
</dbReference>
<comment type="subcellular location">
    <subcellularLocation>
        <location evidence="1">Mitochondrion inner membrane</location>
        <topology evidence="1">Multi-pass membrane protein</topology>
    </subcellularLocation>
</comment>
<keyword evidence="8 9" id="KW-0472">Membrane</keyword>
<dbReference type="PROSITE" id="PS50920">
    <property type="entry name" value="SOLCAR"/>
    <property type="match status" value="3"/>
</dbReference>
<sequence>MAQGSPQRNASPQAASKAPAWAHLVAGAGGFATAVITSPLDVLRTRLQSDFYSLPSSSQPSTSTGASSKLRPPTPANTRRFLSTSLHHGLSPFRSLSSILQNEGWRGFYRGLGPSLAGVVPGSSIKFHVYGNSKIFWAWALGRNNAHERDSTIVHALSAMTAGITTATCTNPIWVVKTRLQLDSGTANAAARRYKNSFDCVRQILRQEGFRGLYRGLSASYLGSIETVLHLALYEQLKPVLRRFLGDVNANSDSRWDTLKLWMSTTGAAGSAKLTASLITYPHEVVRTRLRQAPSVNGVPKYTGLVQCFKSIWKAERFAGLYGGLTPHMARSVPSAMITLGVYEFVLSRLG</sequence>
<dbReference type="GO" id="GO:0015218">
    <property type="term" value="F:pyrimidine nucleotide transmembrane transporter activity"/>
    <property type="evidence" value="ECO:0007669"/>
    <property type="project" value="InterPro"/>
</dbReference>
<dbReference type="eggNOG" id="KOG0757">
    <property type="taxonomic scope" value="Eukaryota"/>
</dbReference>
<evidence type="ECO:0000313" key="12">
    <source>
        <dbReference type="EMBL" id="EAU84148.2"/>
    </source>
</evidence>
<accession>A8NZG8</accession>
<evidence type="ECO:0000256" key="4">
    <source>
        <dbReference type="ARBA" id="ARBA00022737"/>
    </source>
</evidence>
<evidence type="ECO:0000256" key="10">
    <source>
        <dbReference type="RuleBase" id="RU000488"/>
    </source>
</evidence>
<dbReference type="KEGG" id="cci:CC1G_08689"/>
<dbReference type="PANTHER" id="PTHR45829">
    <property type="entry name" value="MITOCHONDRIAL CARRIER PROTEIN RIM2"/>
    <property type="match status" value="1"/>
</dbReference>
<keyword evidence="3 9" id="KW-0812">Transmembrane</keyword>
<gene>
    <name evidence="12" type="ORF">CC1G_08689</name>
</gene>
<feature type="region of interest" description="Disordered" evidence="11">
    <location>
        <begin position="53"/>
        <end position="78"/>
    </location>
</feature>
<evidence type="ECO:0000256" key="1">
    <source>
        <dbReference type="ARBA" id="ARBA00004448"/>
    </source>
</evidence>
<feature type="repeat" description="Solcar" evidence="9">
    <location>
        <begin position="17"/>
        <end position="136"/>
    </location>
</feature>
<feature type="repeat" description="Solcar" evidence="9">
    <location>
        <begin position="150"/>
        <end position="240"/>
    </location>
</feature>
<name>A8NZG8_COPC7</name>
<dbReference type="Proteomes" id="UP000001861">
    <property type="component" value="Unassembled WGS sequence"/>
</dbReference>